<keyword evidence="3 4" id="KW-0808">Transferase</keyword>
<dbReference type="PANTHER" id="PTHR48047:SF229">
    <property type="entry name" value="UDP-GLYCOSYLTRANSFERASE 73C3-RELATED"/>
    <property type="match status" value="1"/>
</dbReference>
<gene>
    <name evidence="6" type="ORF">EUGRSUZ_A01611</name>
</gene>
<evidence type="ECO:0000256" key="2">
    <source>
        <dbReference type="ARBA" id="ARBA00022676"/>
    </source>
</evidence>
<dbReference type="PANTHER" id="PTHR48047">
    <property type="entry name" value="GLYCOSYLTRANSFERASE"/>
    <property type="match status" value="1"/>
</dbReference>
<evidence type="ECO:0000256" key="4">
    <source>
        <dbReference type="RuleBase" id="RU003718"/>
    </source>
</evidence>
<evidence type="ECO:0000256" key="3">
    <source>
        <dbReference type="ARBA" id="ARBA00022679"/>
    </source>
</evidence>
<dbReference type="Pfam" id="PF00201">
    <property type="entry name" value="UDPGT"/>
    <property type="match status" value="1"/>
</dbReference>
<evidence type="ECO:0000256" key="5">
    <source>
        <dbReference type="RuleBase" id="RU362057"/>
    </source>
</evidence>
<dbReference type="InParanoid" id="A0A059DEY8"/>
<dbReference type="OMA" id="WFLESSF"/>
<accession>A0A059DEY8</accession>
<dbReference type="SUPFAM" id="SSF53756">
    <property type="entry name" value="UDP-Glycosyltransferase/glycogen phosphorylase"/>
    <property type="match status" value="1"/>
</dbReference>
<sequence>MASQTHRQHFLLFPLMAQGHLIPMIDVAHLLAQRGLIVTLIMTPGFAARFKPVLDRSLSSGLQIHLVELELPYEAAGIPEDYRHHLVDTLPSPDLIFKMFNAIEMLQPQVEQLFHDLNPRPSCIISDMCVCYTLDITRKFNVPRVVFYCTSCLCLLCLHCFRSLKNDSDEVDITKSSGGKFVLPGLPDRLEYTKGQLPTVSAHPGLAGFFEKCTGAELASYGVVVNSFEELEPAYAEEYKKVRGYKRVWCIGPVYLCNKDHLDLAQRGNEAAVDSKNCLEWLDKQEPSSVVYACLGTLCNLTPPKLKELALGLEDSKRPFVWVIRGSQLQELERWISEDKYEKRIEGRGFLVRGWAPQALILSHRSIGGFLTHGGWNSTLEGISAGVPLLVWPMFGDQFCNERLVVDVAGAGVGLGAEDLAGSGAGEAVVRVTKEDVKQGVEELMGDGNEGRERRGRVKELAEKAKKAMGVGGSSSQNLACLVQEILQLQQDVRNGFGK</sequence>
<dbReference type="GO" id="GO:0035251">
    <property type="term" value="F:UDP-glucosyltransferase activity"/>
    <property type="evidence" value="ECO:0000318"/>
    <property type="project" value="GO_Central"/>
</dbReference>
<dbReference type="KEGG" id="egr:104438959"/>
<dbReference type="Gene3D" id="3.40.50.2000">
    <property type="entry name" value="Glycogen Phosphorylase B"/>
    <property type="match status" value="2"/>
</dbReference>
<dbReference type="InterPro" id="IPR002213">
    <property type="entry name" value="UDP_glucos_trans"/>
</dbReference>
<keyword evidence="2 4" id="KW-0328">Glycosyltransferase</keyword>
<dbReference type="CDD" id="cd03784">
    <property type="entry name" value="GT1_Gtf-like"/>
    <property type="match status" value="1"/>
</dbReference>
<proteinExistence type="inferred from homology"/>
<protein>
    <recommendedName>
        <fullName evidence="5">Glycosyltransferase</fullName>
        <ecNumber evidence="5">2.4.1.-</ecNumber>
    </recommendedName>
</protein>
<name>A0A059DEY8_EUCGR</name>
<dbReference type="EMBL" id="KK198753">
    <property type="protein sequence ID" value="KCW89323.1"/>
    <property type="molecule type" value="Genomic_DNA"/>
</dbReference>
<dbReference type="Gramene" id="KCW89323">
    <property type="protein sequence ID" value="KCW89323"/>
    <property type="gene ID" value="EUGRSUZ_A01611"/>
</dbReference>
<dbReference type="eggNOG" id="KOG1192">
    <property type="taxonomic scope" value="Eukaryota"/>
</dbReference>
<dbReference type="OrthoDB" id="5835829at2759"/>
<dbReference type="PROSITE" id="PS00375">
    <property type="entry name" value="UDPGT"/>
    <property type="match status" value="1"/>
</dbReference>
<evidence type="ECO:0000313" key="6">
    <source>
        <dbReference type="EMBL" id="KCW89323.1"/>
    </source>
</evidence>
<evidence type="ECO:0000256" key="1">
    <source>
        <dbReference type="ARBA" id="ARBA00009995"/>
    </source>
</evidence>
<reference evidence="6" key="1">
    <citation type="submission" date="2013-07" db="EMBL/GenBank/DDBJ databases">
        <title>The genome of Eucalyptus grandis.</title>
        <authorList>
            <person name="Schmutz J."/>
            <person name="Hayes R."/>
            <person name="Myburg A."/>
            <person name="Tuskan G."/>
            <person name="Grattapaglia D."/>
            <person name="Rokhsar D.S."/>
        </authorList>
    </citation>
    <scope>NUCLEOTIDE SEQUENCE</scope>
    <source>
        <tissue evidence="6">Leaf extractions</tissue>
    </source>
</reference>
<dbReference type="InterPro" id="IPR035595">
    <property type="entry name" value="UDP_glycos_trans_CS"/>
</dbReference>
<comment type="similarity">
    <text evidence="1 4">Belongs to the UDP-glycosyltransferase family.</text>
</comment>
<organism evidence="6">
    <name type="scientific">Eucalyptus grandis</name>
    <name type="common">Flooded gum</name>
    <dbReference type="NCBI Taxonomy" id="71139"/>
    <lineage>
        <taxon>Eukaryota</taxon>
        <taxon>Viridiplantae</taxon>
        <taxon>Streptophyta</taxon>
        <taxon>Embryophyta</taxon>
        <taxon>Tracheophyta</taxon>
        <taxon>Spermatophyta</taxon>
        <taxon>Magnoliopsida</taxon>
        <taxon>eudicotyledons</taxon>
        <taxon>Gunneridae</taxon>
        <taxon>Pentapetalae</taxon>
        <taxon>rosids</taxon>
        <taxon>malvids</taxon>
        <taxon>Myrtales</taxon>
        <taxon>Myrtaceae</taxon>
        <taxon>Myrtoideae</taxon>
        <taxon>Eucalypteae</taxon>
        <taxon>Eucalyptus</taxon>
    </lineage>
</organism>
<dbReference type="FunFam" id="3.40.50.2000:FF:000063">
    <property type="entry name" value="Glycosyltransferase"/>
    <property type="match status" value="1"/>
</dbReference>
<dbReference type="AlphaFoldDB" id="A0A059DEY8"/>
<dbReference type="EC" id="2.4.1.-" evidence="5"/>